<reference evidence="2" key="2">
    <citation type="submission" date="2021-09" db="EMBL/GenBank/DDBJ databases">
        <authorList>
            <person name="Jia N."/>
            <person name="Wang J."/>
            <person name="Shi W."/>
            <person name="Du L."/>
            <person name="Sun Y."/>
            <person name="Zhan W."/>
            <person name="Jiang J."/>
            <person name="Wang Q."/>
            <person name="Zhang B."/>
            <person name="Ji P."/>
            <person name="Sakyi L.B."/>
            <person name="Cui X."/>
            <person name="Yuan T."/>
            <person name="Jiang B."/>
            <person name="Yang W."/>
            <person name="Lam T.T.-Y."/>
            <person name="Chang Q."/>
            <person name="Ding S."/>
            <person name="Wang X."/>
            <person name="Zhu J."/>
            <person name="Ruan X."/>
            <person name="Zhao L."/>
            <person name="Wei J."/>
            <person name="Que T."/>
            <person name="Du C."/>
            <person name="Cheng J."/>
            <person name="Dai P."/>
            <person name="Han X."/>
            <person name="Huang E."/>
            <person name="Gao Y."/>
            <person name="Liu J."/>
            <person name="Shao H."/>
            <person name="Ye R."/>
            <person name="Li L."/>
            <person name="Wei W."/>
            <person name="Wang X."/>
            <person name="Wang C."/>
            <person name="Huo Q."/>
            <person name="Li W."/>
            <person name="Guo W."/>
            <person name="Chen H."/>
            <person name="Chen S."/>
            <person name="Zhou L."/>
            <person name="Zhou L."/>
            <person name="Ni X."/>
            <person name="Tian J."/>
            <person name="Zhou Y."/>
            <person name="Sheng Y."/>
            <person name="Liu T."/>
            <person name="Pan Y."/>
            <person name="Xia L."/>
            <person name="Li J."/>
            <person name="Zhao F."/>
            <person name="Cao W."/>
        </authorList>
    </citation>
    <scope>NUCLEOTIDE SEQUENCE</scope>
    <source>
        <strain evidence="2">Rmic-2018</strain>
        <tissue evidence="2">Larvae</tissue>
    </source>
</reference>
<proteinExistence type="predicted"/>
<dbReference type="Proteomes" id="UP000821866">
    <property type="component" value="Unassembled WGS sequence"/>
</dbReference>
<comment type="caution">
    <text evidence="2">The sequence shown here is derived from an EMBL/GenBank/DDBJ whole genome shotgun (WGS) entry which is preliminary data.</text>
</comment>
<keyword evidence="3" id="KW-1185">Reference proteome</keyword>
<reference evidence="2" key="1">
    <citation type="journal article" date="2020" name="Cell">
        <title>Large-Scale Comparative Analyses of Tick Genomes Elucidate Their Genetic Diversity and Vector Capacities.</title>
        <authorList>
            <consortium name="Tick Genome and Microbiome Consortium (TIGMIC)"/>
            <person name="Jia N."/>
            <person name="Wang J."/>
            <person name="Shi W."/>
            <person name="Du L."/>
            <person name="Sun Y."/>
            <person name="Zhan W."/>
            <person name="Jiang J.F."/>
            <person name="Wang Q."/>
            <person name="Zhang B."/>
            <person name="Ji P."/>
            <person name="Bell-Sakyi L."/>
            <person name="Cui X.M."/>
            <person name="Yuan T.T."/>
            <person name="Jiang B.G."/>
            <person name="Yang W.F."/>
            <person name="Lam T.T."/>
            <person name="Chang Q.C."/>
            <person name="Ding S.J."/>
            <person name="Wang X.J."/>
            <person name="Zhu J.G."/>
            <person name="Ruan X.D."/>
            <person name="Zhao L."/>
            <person name="Wei J.T."/>
            <person name="Ye R.Z."/>
            <person name="Que T.C."/>
            <person name="Du C.H."/>
            <person name="Zhou Y.H."/>
            <person name="Cheng J.X."/>
            <person name="Dai P.F."/>
            <person name="Guo W.B."/>
            <person name="Han X.H."/>
            <person name="Huang E.J."/>
            <person name="Li L.F."/>
            <person name="Wei W."/>
            <person name="Gao Y.C."/>
            <person name="Liu J.Z."/>
            <person name="Shao H.Z."/>
            <person name="Wang X."/>
            <person name="Wang C.C."/>
            <person name="Yang T.C."/>
            <person name="Huo Q.B."/>
            <person name="Li W."/>
            <person name="Chen H.Y."/>
            <person name="Chen S.E."/>
            <person name="Zhou L.G."/>
            <person name="Ni X.B."/>
            <person name="Tian J.H."/>
            <person name="Sheng Y."/>
            <person name="Liu T."/>
            <person name="Pan Y.S."/>
            <person name="Xia L.Y."/>
            <person name="Li J."/>
            <person name="Zhao F."/>
            <person name="Cao W.C."/>
        </authorList>
    </citation>
    <scope>NUCLEOTIDE SEQUENCE</scope>
    <source>
        <strain evidence="2">Rmic-2018</strain>
    </source>
</reference>
<dbReference type="EMBL" id="JABSTU010000007">
    <property type="protein sequence ID" value="KAH8026102.1"/>
    <property type="molecule type" value="Genomic_DNA"/>
</dbReference>
<feature type="region of interest" description="Disordered" evidence="1">
    <location>
        <begin position="71"/>
        <end position="92"/>
    </location>
</feature>
<sequence length="439" mass="49386">MVNSWRDQPGVNRGRCVRLRIRLRRALCRNRTTAAIALCSVSQDTNTTIKYSWCKLRKNTKTAIAVAERQLRKQPQPTAARGESAGLEERKPVPEDGLSARLDAKRCCDHRSPQLVLASSYKLGRIEGGLDASRKTFLFYCPGYMINGCSLTTVFQYPAPSGRKGQPNEGYPLYLGQYNDHKDTYVRLSLAGADELAVERRYKGKKSSFATQREQNLEGIHVLEFERDVLNMKLFLDGELLLPARSITDGPDLDAHVVFATSEGTTHSPFVFYETHYTMPDVDRVLKIPAFYNPNADYYFPHKNVEISEGGYVLWYASWTPGTDVSAQNYNGDRFAPAVRNPQLGNLMLLLKIYKSGCTLSNANDYSNVPSPMPNYKRIRLDDLFVKPNPVSFYEFKAKTQGRPRATRLIPRRDCQIELGGPFTGTLDGQGLILKFGAA</sequence>
<name>A0A9J6DVR9_RHIMP</name>
<gene>
    <name evidence="2" type="ORF">HPB51_016112</name>
</gene>
<organism evidence="2 3">
    <name type="scientific">Rhipicephalus microplus</name>
    <name type="common">Cattle tick</name>
    <name type="synonym">Boophilus microplus</name>
    <dbReference type="NCBI Taxonomy" id="6941"/>
    <lineage>
        <taxon>Eukaryota</taxon>
        <taxon>Metazoa</taxon>
        <taxon>Ecdysozoa</taxon>
        <taxon>Arthropoda</taxon>
        <taxon>Chelicerata</taxon>
        <taxon>Arachnida</taxon>
        <taxon>Acari</taxon>
        <taxon>Parasitiformes</taxon>
        <taxon>Ixodida</taxon>
        <taxon>Ixodoidea</taxon>
        <taxon>Ixodidae</taxon>
        <taxon>Rhipicephalinae</taxon>
        <taxon>Rhipicephalus</taxon>
        <taxon>Boophilus</taxon>
    </lineage>
</organism>
<evidence type="ECO:0000256" key="1">
    <source>
        <dbReference type="SAM" id="MobiDB-lite"/>
    </source>
</evidence>
<dbReference type="AlphaFoldDB" id="A0A9J6DVR9"/>
<evidence type="ECO:0000313" key="3">
    <source>
        <dbReference type="Proteomes" id="UP000821866"/>
    </source>
</evidence>
<accession>A0A9J6DVR9</accession>
<protein>
    <submittedName>
        <fullName evidence="2">Uncharacterized protein</fullName>
    </submittedName>
</protein>
<evidence type="ECO:0000313" key="2">
    <source>
        <dbReference type="EMBL" id="KAH8026102.1"/>
    </source>
</evidence>